<evidence type="ECO:0000313" key="5">
    <source>
        <dbReference type="Proteomes" id="UP000503278"/>
    </source>
</evidence>
<dbReference type="Pfam" id="PF03793">
    <property type="entry name" value="PASTA"/>
    <property type="match status" value="1"/>
</dbReference>
<accession>A0A7L5ECF4</accession>
<feature type="domain" description="PASTA" evidence="3">
    <location>
        <begin position="182"/>
        <end position="253"/>
    </location>
</feature>
<protein>
    <submittedName>
        <fullName evidence="4">PASTA domain-containing protein</fullName>
    </submittedName>
</protein>
<feature type="region of interest" description="Disordered" evidence="1">
    <location>
        <begin position="231"/>
        <end position="267"/>
    </location>
</feature>
<sequence>MNKFWTYLKTKDFRNNFLAAIGTVLAIVLIAYLSLGQYTRHGSGIPVPQLSGLPVERATALLDQQGFRYQIDSVYVQDKTPGTIIQQDPDPGTNVKEGRTIYLTMVTTQAPTISLPDIEQSTYREAAAILSNNGLRVGDTTYKPDIARDRILEISFNGQPIKTGFRLPKGSKVDLVLGDGAGANEVDIPDLMNQDLDAARFAIKGSGLTLGTITYQGAITDSSSLVVVSQSPMRTDSTSKTSIGTRVNLTVSQAKKQDEQQPEPPQP</sequence>
<dbReference type="Gene3D" id="3.30.10.20">
    <property type="match status" value="3"/>
</dbReference>
<dbReference type="SMART" id="SM00740">
    <property type="entry name" value="PASTA"/>
    <property type="match status" value="3"/>
</dbReference>
<dbReference type="AlphaFoldDB" id="A0A7L5ECF4"/>
<dbReference type="RefSeq" id="WP_169610828.1">
    <property type="nucleotide sequence ID" value="NZ_CP051682.1"/>
</dbReference>
<evidence type="ECO:0000256" key="2">
    <source>
        <dbReference type="SAM" id="Phobius"/>
    </source>
</evidence>
<evidence type="ECO:0000256" key="1">
    <source>
        <dbReference type="SAM" id="MobiDB-lite"/>
    </source>
</evidence>
<feature type="domain" description="PASTA" evidence="3">
    <location>
        <begin position="41"/>
        <end position="107"/>
    </location>
</feature>
<proteinExistence type="predicted"/>
<keyword evidence="2" id="KW-0472">Membrane</keyword>
<dbReference type="KEGG" id="mrob:HH214_20500"/>
<name>A0A7L5ECF4_9SPHI</name>
<keyword evidence="5" id="KW-1185">Reference proteome</keyword>
<dbReference type="EMBL" id="CP051682">
    <property type="protein sequence ID" value="QJD98086.1"/>
    <property type="molecule type" value="Genomic_DNA"/>
</dbReference>
<organism evidence="4 5">
    <name type="scientific">Mucilaginibacter robiniae</name>
    <dbReference type="NCBI Taxonomy" id="2728022"/>
    <lineage>
        <taxon>Bacteria</taxon>
        <taxon>Pseudomonadati</taxon>
        <taxon>Bacteroidota</taxon>
        <taxon>Sphingobacteriia</taxon>
        <taxon>Sphingobacteriales</taxon>
        <taxon>Sphingobacteriaceae</taxon>
        <taxon>Mucilaginibacter</taxon>
    </lineage>
</organism>
<feature type="compositionally biased region" description="Polar residues" evidence="1">
    <location>
        <begin position="231"/>
        <end position="254"/>
    </location>
</feature>
<feature type="transmembrane region" description="Helical" evidence="2">
    <location>
        <begin position="17"/>
        <end position="35"/>
    </location>
</feature>
<keyword evidence="2" id="KW-0812">Transmembrane</keyword>
<gene>
    <name evidence="4" type="ORF">HH214_20500</name>
</gene>
<dbReference type="PROSITE" id="PS51178">
    <property type="entry name" value="PASTA"/>
    <property type="match status" value="2"/>
</dbReference>
<dbReference type="InterPro" id="IPR005543">
    <property type="entry name" value="PASTA_dom"/>
</dbReference>
<dbReference type="Proteomes" id="UP000503278">
    <property type="component" value="Chromosome"/>
</dbReference>
<keyword evidence="2" id="KW-1133">Transmembrane helix</keyword>
<evidence type="ECO:0000259" key="3">
    <source>
        <dbReference type="PROSITE" id="PS51178"/>
    </source>
</evidence>
<evidence type="ECO:0000313" key="4">
    <source>
        <dbReference type="EMBL" id="QJD98086.1"/>
    </source>
</evidence>
<dbReference type="CDD" id="cd06577">
    <property type="entry name" value="PASTA_pknB"/>
    <property type="match status" value="2"/>
</dbReference>
<reference evidence="4 5" key="1">
    <citation type="submission" date="2020-04" db="EMBL/GenBank/DDBJ databases">
        <title>Genome sequencing of novel species.</title>
        <authorList>
            <person name="Heo J."/>
            <person name="Kim S.-J."/>
            <person name="Kim J.-S."/>
            <person name="Hong S.-B."/>
            <person name="Kwon S.-W."/>
        </authorList>
    </citation>
    <scope>NUCLEOTIDE SEQUENCE [LARGE SCALE GENOMIC DNA]</scope>
    <source>
        <strain evidence="4 5">F39-2</strain>
    </source>
</reference>